<dbReference type="Gene3D" id="3.30.110.90">
    <property type="entry name" value="Amidohydrolase"/>
    <property type="match status" value="1"/>
</dbReference>
<dbReference type="InterPro" id="IPR006680">
    <property type="entry name" value="Amidohydro-rel"/>
</dbReference>
<dbReference type="Pfam" id="PF01979">
    <property type="entry name" value="Amidohydro_1"/>
    <property type="match status" value="1"/>
</dbReference>
<protein>
    <submittedName>
        <fullName evidence="2">Amidohydrolase family protein</fullName>
    </submittedName>
</protein>
<name>A0ABR7XNP1_9BACT</name>
<accession>A0ABR7XNP1</accession>
<dbReference type="SUPFAM" id="SSF51556">
    <property type="entry name" value="Metallo-dependent hydrolases"/>
    <property type="match status" value="1"/>
</dbReference>
<comment type="caution">
    <text evidence="2">The sequence shown here is derived from an EMBL/GenBank/DDBJ whole genome shotgun (WGS) entry which is preliminary data.</text>
</comment>
<dbReference type="InterPro" id="IPR011059">
    <property type="entry name" value="Metal-dep_hydrolase_composite"/>
</dbReference>
<keyword evidence="3" id="KW-1185">Reference proteome</keyword>
<proteinExistence type="predicted"/>
<organism evidence="2 3">
    <name type="scientific">Pontibacter aquaedesilientis</name>
    <dbReference type="NCBI Taxonomy" id="2766980"/>
    <lineage>
        <taxon>Bacteria</taxon>
        <taxon>Pseudomonadati</taxon>
        <taxon>Bacteroidota</taxon>
        <taxon>Cytophagia</taxon>
        <taxon>Cytophagales</taxon>
        <taxon>Hymenobacteraceae</taxon>
        <taxon>Pontibacter</taxon>
    </lineage>
</organism>
<dbReference type="SUPFAM" id="SSF51338">
    <property type="entry name" value="Composite domain of metallo-dependent hydrolases"/>
    <property type="match status" value="1"/>
</dbReference>
<reference evidence="2 3" key="1">
    <citation type="submission" date="2020-09" db="EMBL/GenBank/DDBJ databases">
        <title>Genome sequencing and assembly of Pontibacter sp.</title>
        <authorList>
            <person name="Chhetri G."/>
        </authorList>
    </citation>
    <scope>NUCLEOTIDE SEQUENCE [LARGE SCALE GENOMIC DNA]</scope>
    <source>
        <strain evidence="2 3">JH31</strain>
    </source>
</reference>
<evidence type="ECO:0000259" key="1">
    <source>
        <dbReference type="Pfam" id="PF01979"/>
    </source>
</evidence>
<sequence length="411" mass="46405">MHLTNVKIVDVVSGRLYPQNEILITDGKITSLKPKKRQTKNHEVIDGGGRYVIPGLFEMHAHIGPSNRNYLDTFLKYGITNVRVMAGNEGLLAWRDSINKELMVGPDLFVASPLYDGNPPLWGDNHSGPVLENKSDVERLVREHQQKGYDEIKVYNRLAPDVYLEILRVADAAGMRVSGHIPYTLPSENFGDPRHRSIEHLDGLIQFALSTTPHLEHGKEEGQRLSLYPHYEKSNLAPLAHRLKQNKVWLCPTLSLYGNFNNALVREQLDKVKHLEPASGLLGWWSSLPKQVGLNFKVKYDFNKQVLQDHFMDHADYILAGTDSPNPYNLPGLALHQELHYLADAGFSDATVLKIATYNAARYLGVLDEYGTVSVGKHANLLLLDENPLLDIRNTTKIHQVILRGRVQDRK</sequence>
<evidence type="ECO:0000313" key="3">
    <source>
        <dbReference type="Proteomes" id="UP000625551"/>
    </source>
</evidence>
<dbReference type="PANTHER" id="PTHR43135:SF3">
    <property type="entry name" value="ALPHA-D-RIBOSE 1-METHYLPHOSPHONATE 5-TRIPHOSPHATE DIPHOSPHATASE"/>
    <property type="match status" value="1"/>
</dbReference>
<dbReference type="InterPro" id="IPR032466">
    <property type="entry name" value="Metal_Hydrolase"/>
</dbReference>
<dbReference type="RefSeq" id="WP_191185152.1">
    <property type="nucleotide sequence ID" value="NZ_JACXAJ010000014.1"/>
</dbReference>
<dbReference type="Gene3D" id="1.20.58.520">
    <property type="entry name" value="Amidohydrolase"/>
    <property type="match status" value="1"/>
</dbReference>
<dbReference type="Gene3D" id="3.40.50.10910">
    <property type="entry name" value="Amidohydrolase"/>
    <property type="match status" value="1"/>
</dbReference>
<dbReference type="Proteomes" id="UP000625551">
    <property type="component" value="Unassembled WGS sequence"/>
</dbReference>
<dbReference type="EMBL" id="JACXAJ010000014">
    <property type="protein sequence ID" value="MBD1399026.1"/>
    <property type="molecule type" value="Genomic_DNA"/>
</dbReference>
<gene>
    <name evidence="2" type="ORF">H9Q13_17790</name>
</gene>
<evidence type="ECO:0000313" key="2">
    <source>
        <dbReference type="EMBL" id="MBD1399026.1"/>
    </source>
</evidence>
<dbReference type="InterPro" id="IPR051781">
    <property type="entry name" value="Metallo-dep_Hydrolase"/>
</dbReference>
<dbReference type="Gene3D" id="2.30.40.10">
    <property type="entry name" value="Urease, subunit C, domain 1"/>
    <property type="match status" value="1"/>
</dbReference>
<feature type="domain" description="Amidohydrolase-related" evidence="1">
    <location>
        <begin position="51"/>
        <end position="407"/>
    </location>
</feature>
<dbReference type="PANTHER" id="PTHR43135">
    <property type="entry name" value="ALPHA-D-RIBOSE 1-METHYLPHOSPHONATE 5-TRIPHOSPHATE DIPHOSPHATASE"/>
    <property type="match status" value="1"/>
</dbReference>